<organism evidence="1 2">
    <name type="scientific">Stenotrophomonas capsici</name>
    <dbReference type="NCBI Taxonomy" id="3110230"/>
    <lineage>
        <taxon>Bacteria</taxon>
        <taxon>Pseudomonadati</taxon>
        <taxon>Pseudomonadota</taxon>
        <taxon>Gammaproteobacteria</taxon>
        <taxon>Lysobacterales</taxon>
        <taxon>Lysobacteraceae</taxon>
        <taxon>Stenotrophomonas</taxon>
    </lineage>
</organism>
<dbReference type="Proteomes" id="UP001301653">
    <property type="component" value="Unassembled WGS sequence"/>
</dbReference>
<dbReference type="EMBL" id="JAYFUH010000248">
    <property type="protein sequence ID" value="MEA5668502.1"/>
    <property type="molecule type" value="Genomic_DNA"/>
</dbReference>
<evidence type="ECO:0000313" key="2">
    <source>
        <dbReference type="Proteomes" id="UP001301653"/>
    </source>
</evidence>
<dbReference type="RefSeq" id="WP_132865973.1">
    <property type="nucleotide sequence ID" value="NZ_JAYFUH010000248.1"/>
</dbReference>
<evidence type="ECO:0000313" key="1">
    <source>
        <dbReference type="EMBL" id="MEA5668502.1"/>
    </source>
</evidence>
<gene>
    <name evidence="1" type="ORF">VA603_13215</name>
</gene>
<protein>
    <submittedName>
        <fullName evidence="1">Roadblock/LC7 domain-containing protein</fullName>
    </submittedName>
</protein>
<name>A0ABU5V5N7_9GAMM</name>
<keyword evidence="2" id="KW-1185">Reference proteome</keyword>
<sequence length="120" mass="12770">MAGNVKLDKLSELEGFVGAALVDSGSGMALGLLGGGSLNMEIAAAGNAEVVRAKRRAAASLGLTDTIDDVLITLAKQYHLLRPLESNQDLFLYVVLDRSRANLALARHALKSFEQTLDFK</sequence>
<comment type="caution">
    <text evidence="1">The sequence shown here is derived from an EMBL/GenBank/DDBJ whole genome shotgun (WGS) entry which is preliminary data.</text>
</comment>
<reference evidence="1 2" key="1">
    <citation type="submission" date="2023-12" db="EMBL/GenBank/DDBJ databases">
        <title>Stenotrophomonas guangdongensis sp. nov., isolated from wilted pepper plants (Capsicum annuum).</title>
        <authorList>
            <person name="Qiu M."/>
            <person name="Li Y."/>
            <person name="Liu Q."/>
            <person name="Zhang X."/>
            <person name="Huang Y."/>
            <person name="Guo R."/>
            <person name="Hu M."/>
            <person name="Zhou J."/>
            <person name="Zhou X."/>
        </authorList>
    </citation>
    <scope>NUCLEOTIDE SEQUENCE [LARGE SCALE GENOMIC DNA]</scope>
    <source>
        <strain evidence="1 2">MH1</strain>
    </source>
</reference>
<dbReference type="SUPFAM" id="SSF103196">
    <property type="entry name" value="Roadblock/LC7 domain"/>
    <property type="match status" value="1"/>
</dbReference>
<accession>A0ABU5V5N7</accession>
<proteinExistence type="predicted"/>